<evidence type="ECO:0000313" key="1">
    <source>
        <dbReference type="EMBL" id="KAI4836898.1"/>
    </source>
</evidence>
<keyword evidence="2" id="KW-1185">Reference proteome</keyword>
<accession>A0ACB9Y5F9</accession>
<comment type="caution">
    <text evidence="1">The sequence shown here is derived from an EMBL/GenBank/DDBJ whole genome shotgun (WGS) entry which is preliminary data.</text>
</comment>
<dbReference type="EMBL" id="CM043780">
    <property type="protein sequence ID" value="KAI4836898.1"/>
    <property type="molecule type" value="Genomic_DNA"/>
</dbReference>
<name>A0ACB9Y5F9_PLABR</name>
<protein>
    <submittedName>
        <fullName evidence="1">Uncharacterized protein</fullName>
    </submittedName>
</protein>
<evidence type="ECO:0000313" key="2">
    <source>
        <dbReference type="Proteomes" id="UP001056978"/>
    </source>
</evidence>
<proteinExistence type="predicted"/>
<gene>
    <name evidence="1" type="ORF">MKS88_004705</name>
</gene>
<sequence>MENDKLKEINEEDNKRVLILHRNYREGLFENRLRFECELEFVQSLSNMDYIKHLYDNKYFNDKNFLNYLKYLNYWRKMKIRKNIFSKACYSSCIHNKNQKNLKLKKVGSPKDKLLENLNYYSRNEKKDILKKIFENITLKRCKVKEELLRFYLKDKDIKGILEEEKIFEESSKLFRIVQVQSNEEMLINKFNSFYDLLLFSIENLKRKSILSMNQKVFKFSDCSKCPSNNNTLEKYEFDVNNLDIIKKFMVIIDKNLTTYDNTSSTFKRFFCLHKFIIYFFNYSFPFIEIFDYKFLLKYTYLYIKLSLLESTQFFYEQKKKSENFFSVNISDEDLSYLSKNNNKNTLNLLLLLNNQVDHCDLLKLSELYSLYFKKIKIDELIKNVNNDSFEYVKNINEEKKDKSAFEKQHNNYGSILAVEHIPYEVTANEKNYKVNDMPHYHYGYFICVYFNFLFLLNKIVSNCIIFLPNIDKNIFHVLDCIGILCERIFEEHNNVGERKIKNLNLFLNNNDIENYIIKEIIKGRTMGNHFIGNKIEEKKKNNLLASRRVDEENYLLKEGTDYVENTENVLEQSENTYTNNFSHDLKRDILFRSNNDARNGREKFKYIYEGDEINFCNGLRIYNGKSVNDDVSFNSEEEQLLKLDLFYEECFLNLYRSTKNYVKLLFESMTDYFILYDCDSILKFLQIIYITRYMNMHNINVLFYSIRLNSEFLKIYQIKNILFFLALFKSSFIIKGINLQKSIYSWYNKRLIFFLRKKLELYFESSSLESSIKSIFLLCDLLNYNKVIKKILLKKLVLLNFNNIYPELFCQIFFLLNKLRFDASNKLFSELFLKHYKRIIPSLTCAETLDLIKNTEYLINKKKRKIFVIQILYFFRKLEQSSILRDDNTPVSLYCIFKLINIINKFKLYEYCRKDYFYPIYQFIFTANGVQNGLNKERKHHLLSDNNRDISKCNNNPSILVKNNEILLLDENEIDREDKRSDVLFSEKNESSISPRTVYGNGTFVRKECEGSIKIKLELLTINQILDLIYFCINTNRNIYSISELYTDLFYRLIRSTYFSKNQLNLTFRSIWMSRVFHAHFFKALVDIIINNKKIVDSSIFSLDILLCLCSYKHDKIYESLIISMFDICFNDIDKILKNINTQILFYYCFIFLEVYYPLLYLKVTKKRRNSFVKSEIIKGKLQNDGTDKNKKLIRKKDNFETNEEKEASSNIIDYNLEQYRINMNFKMIGKTKKMSNNLRESNQKNRINEDKIVTSRINAIYVEDSIDTATTVDILKYLKQLFFLQQKKHAYGYDLIKFYEILHKLNITKMKLNNAPNIFFKNQEINDLFVLNAYFPLLKFSILFIKKERVSKNVIKISDIWRMDKGTKKCGTITIDDASLLEVKNESSERNMGKKNICGSANVWSNVNCEYYLNNENKDSEIVSNSLFNDYCENQIDILAQKLYLYKNYRINVMVIPIEKVYMFFKIHDREEQNSIINESNIIFDRVYKEIMNSNKGQIFADVDILSSLMKKQLQYIFRLN</sequence>
<dbReference type="Proteomes" id="UP001056978">
    <property type="component" value="Chromosome 12"/>
</dbReference>
<organism evidence="1 2">
    <name type="scientific">Plasmodium brasilianum</name>
    <dbReference type="NCBI Taxonomy" id="5824"/>
    <lineage>
        <taxon>Eukaryota</taxon>
        <taxon>Sar</taxon>
        <taxon>Alveolata</taxon>
        <taxon>Apicomplexa</taxon>
        <taxon>Aconoidasida</taxon>
        <taxon>Haemosporida</taxon>
        <taxon>Plasmodiidae</taxon>
        <taxon>Plasmodium</taxon>
        <taxon>Plasmodium (Plasmodium)</taxon>
    </lineage>
</organism>
<reference evidence="1" key="1">
    <citation type="submission" date="2022-06" db="EMBL/GenBank/DDBJ databases">
        <title>The First Complete Genome of the Simian Malaria Parasite Plasmodium brasilianum.</title>
        <authorList>
            <person name="Bajic M."/>
            <person name="Ravishankar S."/>
        </authorList>
    </citation>
    <scope>NUCLEOTIDE SEQUENCE</scope>
    <source>
        <strain evidence="1">Bolivian I</strain>
    </source>
</reference>